<name>A0AAV4N1C4_9ARAC</name>
<dbReference type="AlphaFoldDB" id="A0AAV4N1C4"/>
<keyword evidence="2" id="KW-1185">Reference proteome</keyword>
<organism evidence="1 2">
    <name type="scientific">Caerostris darwini</name>
    <dbReference type="NCBI Taxonomy" id="1538125"/>
    <lineage>
        <taxon>Eukaryota</taxon>
        <taxon>Metazoa</taxon>
        <taxon>Ecdysozoa</taxon>
        <taxon>Arthropoda</taxon>
        <taxon>Chelicerata</taxon>
        <taxon>Arachnida</taxon>
        <taxon>Araneae</taxon>
        <taxon>Araneomorphae</taxon>
        <taxon>Entelegynae</taxon>
        <taxon>Araneoidea</taxon>
        <taxon>Araneidae</taxon>
        <taxon>Caerostris</taxon>
    </lineage>
</organism>
<gene>
    <name evidence="1" type="ORF">CDAR_463671</name>
</gene>
<evidence type="ECO:0000313" key="1">
    <source>
        <dbReference type="EMBL" id="GIX77114.1"/>
    </source>
</evidence>
<comment type="caution">
    <text evidence="1">The sequence shown here is derived from an EMBL/GenBank/DDBJ whole genome shotgun (WGS) entry which is preliminary data.</text>
</comment>
<sequence length="94" mass="10724">MVFIGCVLYNLLPCEPHVTEEIYKKKAQWETKHRLSNCGCLHLTGGTAFRSGIFRSESPSRETHHQKHKWVPVKYCSTAGNGCYRVMCPSPVKE</sequence>
<protein>
    <recommendedName>
        <fullName evidence="3">Secreted protein</fullName>
    </recommendedName>
</protein>
<proteinExistence type="predicted"/>
<dbReference type="EMBL" id="BPLQ01000988">
    <property type="protein sequence ID" value="GIX77114.1"/>
    <property type="molecule type" value="Genomic_DNA"/>
</dbReference>
<reference evidence="1 2" key="1">
    <citation type="submission" date="2021-06" db="EMBL/GenBank/DDBJ databases">
        <title>Caerostris darwini draft genome.</title>
        <authorList>
            <person name="Kono N."/>
            <person name="Arakawa K."/>
        </authorList>
    </citation>
    <scope>NUCLEOTIDE SEQUENCE [LARGE SCALE GENOMIC DNA]</scope>
</reference>
<evidence type="ECO:0000313" key="2">
    <source>
        <dbReference type="Proteomes" id="UP001054837"/>
    </source>
</evidence>
<dbReference type="Proteomes" id="UP001054837">
    <property type="component" value="Unassembled WGS sequence"/>
</dbReference>
<evidence type="ECO:0008006" key="3">
    <source>
        <dbReference type="Google" id="ProtNLM"/>
    </source>
</evidence>
<accession>A0AAV4N1C4</accession>